<keyword evidence="7" id="KW-0449">Lipoprotein</keyword>
<name>A0A8H7RM51_9FUNG</name>
<protein>
    <recommendedName>
        <fullName evidence="2">protein-tyrosine-phosphatase</fullName>
        <ecNumber evidence="2">3.1.3.48</ecNumber>
    </recommendedName>
</protein>
<dbReference type="GO" id="GO:0005737">
    <property type="term" value="C:cytoplasm"/>
    <property type="evidence" value="ECO:0007669"/>
    <property type="project" value="UniProtKB-ARBA"/>
</dbReference>
<dbReference type="Gene3D" id="3.90.190.10">
    <property type="entry name" value="Protein tyrosine phosphatase superfamily"/>
    <property type="match status" value="1"/>
</dbReference>
<dbReference type="EMBL" id="JAEPRC010000053">
    <property type="protein sequence ID" value="KAG2212173.1"/>
    <property type="molecule type" value="Genomic_DNA"/>
</dbReference>
<evidence type="ECO:0000259" key="11">
    <source>
        <dbReference type="PROSITE" id="PS50056"/>
    </source>
</evidence>
<dbReference type="CDD" id="cd14500">
    <property type="entry name" value="PTP-IVa"/>
    <property type="match status" value="1"/>
</dbReference>
<dbReference type="Proteomes" id="UP000650833">
    <property type="component" value="Unassembled WGS sequence"/>
</dbReference>
<proteinExistence type="inferred from homology"/>
<comment type="catalytic activity">
    <reaction evidence="9">
        <text>O-phospho-L-tyrosyl-[protein] + H2O = L-tyrosyl-[protein] + phosphate</text>
        <dbReference type="Rhea" id="RHEA:10684"/>
        <dbReference type="Rhea" id="RHEA-COMP:10136"/>
        <dbReference type="Rhea" id="RHEA-COMP:20101"/>
        <dbReference type="ChEBI" id="CHEBI:15377"/>
        <dbReference type="ChEBI" id="CHEBI:43474"/>
        <dbReference type="ChEBI" id="CHEBI:46858"/>
        <dbReference type="ChEBI" id="CHEBI:61978"/>
        <dbReference type="EC" id="3.1.3.48"/>
    </reaction>
</comment>
<evidence type="ECO:0000313" key="13">
    <source>
        <dbReference type="Proteomes" id="UP000650833"/>
    </source>
</evidence>
<keyword evidence="6" id="KW-1015">Disulfide bond</keyword>
<dbReference type="PROSITE" id="PS50056">
    <property type="entry name" value="TYR_PHOSPHATASE_2"/>
    <property type="match status" value="1"/>
</dbReference>
<evidence type="ECO:0000313" key="12">
    <source>
        <dbReference type="EMBL" id="KAG2212173.1"/>
    </source>
</evidence>
<organism evidence="12 13">
    <name type="scientific">Mucor plumbeus</name>
    <dbReference type="NCBI Taxonomy" id="97098"/>
    <lineage>
        <taxon>Eukaryota</taxon>
        <taxon>Fungi</taxon>
        <taxon>Fungi incertae sedis</taxon>
        <taxon>Mucoromycota</taxon>
        <taxon>Mucoromycotina</taxon>
        <taxon>Mucoromycetes</taxon>
        <taxon>Mucorales</taxon>
        <taxon>Mucorineae</taxon>
        <taxon>Mucoraceae</taxon>
        <taxon>Mucor</taxon>
    </lineage>
</organism>
<evidence type="ECO:0000256" key="5">
    <source>
        <dbReference type="ARBA" id="ARBA00022912"/>
    </source>
</evidence>
<evidence type="ECO:0000256" key="4">
    <source>
        <dbReference type="ARBA" id="ARBA00022801"/>
    </source>
</evidence>
<evidence type="ECO:0000256" key="6">
    <source>
        <dbReference type="ARBA" id="ARBA00023157"/>
    </source>
</evidence>
<gene>
    <name evidence="12" type="ORF">INT46_006008</name>
</gene>
<evidence type="ECO:0000256" key="1">
    <source>
        <dbReference type="ARBA" id="ARBA00009580"/>
    </source>
</evidence>
<keyword evidence="8" id="KW-0636">Prenylation</keyword>
<evidence type="ECO:0000256" key="8">
    <source>
        <dbReference type="ARBA" id="ARBA00023289"/>
    </source>
</evidence>
<dbReference type="InterPro" id="IPR000387">
    <property type="entry name" value="Tyr_Pase_dom"/>
</dbReference>
<reference evidence="12" key="1">
    <citation type="submission" date="2020-12" db="EMBL/GenBank/DDBJ databases">
        <title>Metabolic potential, ecology and presence of endohyphal bacteria is reflected in genomic diversity of Mucoromycotina.</title>
        <authorList>
            <person name="Muszewska A."/>
            <person name="Okrasinska A."/>
            <person name="Steczkiewicz K."/>
            <person name="Drgas O."/>
            <person name="Orlowska M."/>
            <person name="Perlinska-Lenart U."/>
            <person name="Aleksandrzak-Piekarczyk T."/>
            <person name="Szatraj K."/>
            <person name="Zielenkiewicz U."/>
            <person name="Pilsyk S."/>
            <person name="Malc E."/>
            <person name="Mieczkowski P."/>
            <person name="Kruszewska J.S."/>
            <person name="Biernat P."/>
            <person name="Pawlowska J."/>
        </authorList>
    </citation>
    <scope>NUCLEOTIDE SEQUENCE</scope>
    <source>
        <strain evidence="12">CBS 226.32</strain>
    </source>
</reference>
<evidence type="ECO:0000256" key="2">
    <source>
        <dbReference type="ARBA" id="ARBA00013064"/>
    </source>
</evidence>
<dbReference type="InterPro" id="IPR050561">
    <property type="entry name" value="PTP"/>
</dbReference>
<keyword evidence="4" id="KW-0378">Hydrolase</keyword>
<accession>A0A8H7RM51</accession>
<dbReference type="InterPro" id="IPR020422">
    <property type="entry name" value="TYR_PHOSPHATASE_DUAL_dom"/>
</dbReference>
<dbReference type="OrthoDB" id="5632at2759"/>
<dbReference type="FunFam" id="3.90.190.10:FF:000086">
    <property type="entry name" value="Protein tyrosine phosphatase-like protein"/>
    <property type="match status" value="1"/>
</dbReference>
<dbReference type="SMART" id="SM00404">
    <property type="entry name" value="PTPc_motif"/>
    <property type="match status" value="1"/>
</dbReference>
<dbReference type="EC" id="3.1.3.48" evidence="2"/>
<comment type="caution">
    <text evidence="12">The sequence shown here is derived from an EMBL/GenBank/DDBJ whole genome shotgun (WGS) entry which is preliminary data.</text>
</comment>
<dbReference type="PANTHER" id="PTHR23339">
    <property type="entry name" value="TYROSINE SPECIFIC PROTEIN PHOSPHATASE AND DUAL SPECIFICITY PROTEIN PHOSPHATASE"/>
    <property type="match status" value="1"/>
</dbReference>
<feature type="domain" description="Tyrosine specific protein phosphatases" evidence="11">
    <location>
        <begin position="103"/>
        <end position="165"/>
    </location>
</feature>
<dbReference type="SUPFAM" id="SSF52799">
    <property type="entry name" value="(Phosphotyrosine protein) phosphatases II"/>
    <property type="match status" value="1"/>
</dbReference>
<dbReference type="PROSITE" id="PS50054">
    <property type="entry name" value="TYR_PHOSPHATASE_DUAL"/>
    <property type="match status" value="1"/>
</dbReference>
<evidence type="ECO:0000256" key="9">
    <source>
        <dbReference type="ARBA" id="ARBA00051722"/>
    </source>
</evidence>
<dbReference type="Pfam" id="PF22785">
    <property type="entry name" value="Tc-R-P"/>
    <property type="match status" value="1"/>
</dbReference>
<evidence type="ECO:0000256" key="3">
    <source>
        <dbReference type="ARBA" id="ARBA00022481"/>
    </source>
</evidence>
<dbReference type="GO" id="GO:0004725">
    <property type="term" value="F:protein tyrosine phosphatase activity"/>
    <property type="evidence" value="ECO:0007669"/>
    <property type="project" value="UniProtKB-EC"/>
</dbReference>
<dbReference type="InterPro" id="IPR029021">
    <property type="entry name" value="Prot-tyrosine_phosphatase-like"/>
</dbReference>
<evidence type="ECO:0000259" key="10">
    <source>
        <dbReference type="PROSITE" id="PS50054"/>
    </source>
</evidence>
<dbReference type="AlphaFoldDB" id="A0A8H7RM51"/>
<keyword evidence="3" id="KW-0488">Methylation</keyword>
<keyword evidence="5" id="KW-0904">Protein phosphatase</keyword>
<dbReference type="InterPro" id="IPR003595">
    <property type="entry name" value="Tyr_Pase_cat"/>
</dbReference>
<comment type="similarity">
    <text evidence="1">Belongs to the protein-tyrosine phosphatase family.</text>
</comment>
<keyword evidence="13" id="KW-1185">Reference proteome</keyword>
<feature type="domain" description="Tyrosine-protein phosphatase" evidence="10">
    <location>
        <begin position="32"/>
        <end position="178"/>
    </location>
</feature>
<evidence type="ECO:0000256" key="7">
    <source>
        <dbReference type="ARBA" id="ARBA00023288"/>
    </source>
</evidence>
<sequence length="200" mass="22593">MDTTIKKQHHYYHHPPKHINTPLGHMLSLINVPTASNVQFLILDCPTESTLSLYLDEFINYNVSTVVRCCQPTYNSQKLISRGISVVDLPFKDGGIPPDNVIHDWLRIFQNASNTTIAVHCVAGLGRAPVLVAIALIELGMAPLDAIQFIRVKRRGSFNNAQITFLDGYKRRKQTQNQYSFRTSFGRMFGFGPKTVFQQT</sequence>